<dbReference type="Proteomes" id="UP000789759">
    <property type="component" value="Unassembled WGS sequence"/>
</dbReference>
<dbReference type="EMBL" id="CAJVQA010036791">
    <property type="protein sequence ID" value="CAG8809025.1"/>
    <property type="molecule type" value="Genomic_DNA"/>
</dbReference>
<comment type="caution">
    <text evidence="2">The sequence shown here is derived from an EMBL/GenBank/DDBJ whole genome shotgun (WGS) entry which is preliminary data.</text>
</comment>
<sequence length="278" mass="32766">MEDAYLKNELILLSNFKNSTYSYSRKKNEFIFDFNYENKLIDNNNILIIKLKSKTINNNSLGNSDIKNHFTIFSEEISDPILYQQKAVDLISIKLTELFVNCFYTQHEYKSLFNNSRCIRFIISHEESIKIIDFIKQQKSIIFERHQHTKIRIQKSKILKVTEEEKNLENILNSFNKLDINDDRKKEYENYKTIFSIRSPIETINDIINSSNIDAEDRKVIFNNLKEAVNNIGLSLEIDLNKPISGDKTPTKNTSEEYHKDNQNSDNIVKTEPNMEIF</sequence>
<dbReference type="AlphaFoldDB" id="A0A9N9PEJ0"/>
<keyword evidence="3" id="KW-1185">Reference proteome</keyword>
<evidence type="ECO:0000313" key="2">
    <source>
        <dbReference type="EMBL" id="CAG8809025.1"/>
    </source>
</evidence>
<accession>A0A9N9PEJ0</accession>
<name>A0A9N9PEJ0_9GLOM</name>
<protein>
    <submittedName>
        <fullName evidence="2">17125_t:CDS:1</fullName>
    </submittedName>
</protein>
<reference evidence="2" key="1">
    <citation type="submission" date="2021-06" db="EMBL/GenBank/DDBJ databases">
        <authorList>
            <person name="Kallberg Y."/>
            <person name="Tangrot J."/>
            <person name="Rosling A."/>
        </authorList>
    </citation>
    <scope>NUCLEOTIDE SEQUENCE</scope>
    <source>
        <strain evidence="2">FL966</strain>
    </source>
</reference>
<evidence type="ECO:0000256" key="1">
    <source>
        <dbReference type="SAM" id="MobiDB-lite"/>
    </source>
</evidence>
<feature type="compositionally biased region" description="Basic and acidic residues" evidence="1">
    <location>
        <begin position="254"/>
        <end position="263"/>
    </location>
</feature>
<proteinExistence type="predicted"/>
<organism evidence="2 3">
    <name type="scientific">Cetraspora pellucida</name>
    <dbReference type="NCBI Taxonomy" id="1433469"/>
    <lineage>
        <taxon>Eukaryota</taxon>
        <taxon>Fungi</taxon>
        <taxon>Fungi incertae sedis</taxon>
        <taxon>Mucoromycota</taxon>
        <taxon>Glomeromycotina</taxon>
        <taxon>Glomeromycetes</taxon>
        <taxon>Diversisporales</taxon>
        <taxon>Gigasporaceae</taxon>
        <taxon>Cetraspora</taxon>
    </lineage>
</organism>
<gene>
    <name evidence="2" type="ORF">CPELLU_LOCUS18440</name>
</gene>
<evidence type="ECO:0000313" key="3">
    <source>
        <dbReference type="Proteomes" id="UP000789759"/>
    </source>
</evidence>
<feature type="region of interest" description="Disordered" evidence="1">
    <location>
        <begin position="243"/>
        <end position="278"/>
    </location>
</feature>